<dbReference type="OrthoDB" id="616263at2759"/>
<dbReference type="PANTHER" id="PTHR46060">
    <property type="entry name" value="MARINER MOS1 TRANSPOSASE-LIKE PROTEIN"/>
    <property type="match status" value="1"/>
</dbReference>
<dbReference type="InterPro" id="IPR052709">
    <property type="entry name" value="Transposase-MT_Hybrid"/>
</dbReference>
<organism evidence="1 2">
    <name type="scientific">Cryptotermes secundus</name>
    <dbReference type="NCBI Taxonomy" id="105785"/>
    <lineage>
        <taxon>Eukaryota</taxon>
        <taxon>Metazoa</taxon>
        <taxon>Ecdysozoa</taxon>
        <taxon>Arthropoda</taxon>
        <taxon>Hexapoda</taxon>
        <taxon>Insecta</taxon>
        <taxon>Pterygota</taxon>
        <taxon>Neoptera</taxon>
        <taxon>Polyneoptera</taxon>
        <taxon>Dictyoptera</taxon>
        <taxon>Blattodea</taxon>
        <taxon>Blattoidea</taxon>
        <taxon>Termitoidae</taxon>
        <taxon>Kalotermitidae</taxon>
        <taxon>Cryptotermitinae</taxon>
        <taxon>Cryptotermes</taxon>
    </lineage>
</organism>
<dbReference type="GO" id="GO:0003676">
    <property type="term" value="F:nucleic acid binding"/>
    <property type="evidence" value="ECO:0007669"/>
    <property type="project" value="InterPro"/>
</dbReference>
<reference evidence="1 2" key="1">
    <citation type="submission" date="2017-12" db="EMBL/GenBank/DDBJ databases">
        <title>Hemimetabolous genomes reveal molecular basis of termite eusociality.</title>
        <authorList>
            <person name="Harrison M.C."/>
            <person name="Jongepier E."/>
            <person name="Robertson H.M."/>
            <person name="Arning N."/>
            <person name="Bitard-Feildel T."/>
            <person name="Chao H."/>
            <person name="Childers C.P."/>
            <person name="Dinh H."/>
            <person name="Doddapaneni H."/>
            <person name="Dugan S."/>
            <person name="Gowin J."/>
            <person name="Greiner C."/>
            <person name="Han Y."/>
            <person name="Hu H."/>
            <person name="Hughes D.S.T."/>
            <person name="Huylmans A.-K."/>
            <person name="Kemena C."/>
            <person name="Kremer L.P.M."/>
            <person name="Lee S.L."/>
            <person name="Lopez-Ezquerra A."/>
            <person name="Mallet L."/>
            <person name="Monroy-Kuhn J.M."/>
            <person name="Moser A."/>
            <person name="Murali S.C."/>
            <person name="Muzny D.M."/>
            <person name="Otani S."/>
            <person name="Piulachs M.-D."/>
            <person name="Poelchau M."/>
            <person name="Qu J."/>
            <person name="Schaub F."/>
            <person name="Wada-Katsumata A."/>
            <person name="Worley K.C."/>
            <person name="Xie Q."/>
            <person name="Ylla G."/>
            <person name="Poulsen M."/>
            <person name="Gibbs R.A."/>
            <person name="Schal C."/>
            <person name="Richards S."/>
            <person name="Belles X."/>
            <person name="Korb J."/>
            <person name="Bornberg-Bauer E."/>
        </authorList>
    </citation>
    <scope>NUCLEOTIDE SEQUENCE [LARGE SCALE GENOMIC DNA]</scope>
    <source>
        <tissue evidence="1">Whole body</tissue>
    </source>
</reference>
<dbReference type="Proteomes" id="UP000235965">
    <property type="component" value="Unassembled WGS sequence"/>
</dbReference>
<comment type="caution">
    <text evidence="1">The sequence shown here is derived from an EMBL/GenBank/DDBJ whole genome shotgun (WGS) entry which is preliminary data.</text>
</comment>
<dbReference type="Pfam" id="PF01359">
    <property type="entry name" value="Transposase_1"/>
    <property type="match status" value="1"/>
</dbReference>
<dbReference type="PANTHER" id="PTHR46060:SF1">
    <property type="entry name" value="MARINER MOS1 TRANSPOSASE-LIKE PROTEIN"/>
    <property type="match status" value="1"/>
</dbReference>
<proteinExistence type="predicted"/>
<dbReference type="InterPro" id="IPR001888">
    <property type="entry name" value="Transposase_1"/>
</dbReference>
<evidence type="ECO:0000313" key="2">
    <source>
        <dbReference type="Proteomes" id="UP000235965"/>
    </source>
</evidence>
<keyword evidence="2" id="KW-1185">Reference proteome</keyword>
<gene>
    <name evidence="1" type="ORF">B7P43_G02822</name>
</gene>
<sequence>MVRMQVASRLLQQLEEESDAFLKSTVTTDETWVNYFIFESQQSSRKWRHTSSPKPKRARRSCSEGKVMATFLWNWQGVIHVDFLTDARTVNAGYYSDLLATDMKEKVRSKQKTGRKRVAFLHDNARPHTAKTTMEIEMEPSDTSAVQSQFGLNLAPSDFYLFGRLKSDLQGMQFVEDTVIQTVREWICRQPQAFFKKGIRMLPECWKKCVDSGGEYVED</sequence>
<dbReference type="EMBL" id="NEVH01004403">
    <property type="protein sequence ID" value="PNF39838.1"/>
    <property type="molecule type" value="Genomic_DNA"/>
</dbReference>
<evidence type="ECO:0008006" key="3">
    <source>
        <dbReference type="Google" id="ProtNLM"/>
    </source>
</evidence>
<protein>
    <recommendedName>
        <fullName evidence="3">Mariner Mos1 transposase</fullName>
    </recommendedName>
</protein>
<dbReference type="Gene3D" id="3.30.420.10">
    <property type="entry name" value="Ribonuclease H-like superfamily/Ribonuclease H"/>
    <property type="match status" value="1"/>
</dbReference>
<name>A0A2J7RG88_9NEOP</name>
<evidence type="ECO:0000313" key="1">
    <source>
        <dbReference type="EMBL" id="PNF39838.1"/>
    </source>
</evidence>
<dbReference type="AlphaFoldDB" id="A0A2J7RG88"/>
<dbReference type="InParanoid" id="A0A2J7RG88"/>
<dbReference type="InterPro" id="IPR036397">
    <property type="entry name" value="RNaseH_sf"/>
</dbReference>
<dbReference type="STRING" id="105785.A0A2J7RG88"/>
<accession>A0A2J7RG88</accession>